<dbReference type="AlphaFoldDB" id="A0AAW3JS02"/>
<evidence type="ECO:0000313" key="5">
    <source>
        <dbReference type="Proteomes" id="UP000050833"/>
    </source>
</evidence>
<dbReference type="GO" id="GO:0005975">
    <property type="term" value="P:carbohydrate metabolic process"/>
    <property type="evidence" value="ECO:0007669"/>
    <property type="project" value="InterPro"/>
</dbReference>
<name>A0AAW3JS02_9FIRM</name>
<dbReference type="RefSeq" id="WP_055944893.1">
    <property type="nucleotide sequence ID" value="NZ_LLKB01000005.1"/>
</dbReference>
<dbReference type="Proteomes" id="UP000050833">
    <property type="component" value="Unassembled WGS sequence"/>
</dbReference>
<dbReference type="InterPro" id="IPR008979">
    <property type="entry name" value="Galactose-bd-like_sf"/>
</dbReference>
<evidence type="ECO:0000259" key="3">
    <source>
        <dbReference type="Pfam" id="PF02837"/>
    </source>
</evidence>
<feature type="domain" description="Glycoside hydrolase family 2 catalytic" evidence="2">
    <location>
        <begin position="403"/>
        <end position="545"/>
    </location>
</feature>
<dbReference type="GO" id="GO:0004553">
    <property type="term" value="F:hydrolase activity, hydrolyzing O-glycosyl compounds"/>
    <property type="evidence" value="ECO:0007669"/>
    <property type="project" value="InterPro"/>
</dbReference>
<protein>
    <recommendedName>
        <fullName evidence="6">Beta-galactosidase</fullName>
    </recommendedName>
</protein>
<evidence type="ECO:0000313" key="4">
    <source>
        <dbReference type="EMBL" id="KQC85215.1"/>
    </source>
</evidence>
<comment type="caution">
    <text evidence="4">The sequence shown here is derived from an EMBL/GenBank/DDBJ whole genome shotgun (WGS) entry which is preliminary data.</text>
</comment>
<dbReference type="PANTHER" id="PTHR42732:SF2">
    <property type="entry name" value="BETA-MANNOSIDASE"/>
    <property type="match status" value="1"/>
</dbReference>
<dbReference type="PANTHER" id="PTHR42732">
    <property type="entry name" value="BETA-GALACTOSIDASE"/>
    <property type="match status" value="1"/>
</dbReference>
<accession>A0AAW3JS02</accession>
<evidence type="ECO:0008006" key="6">
    <source>
        <dbReference type="Google" id="ProtNLM"/>
    </source>
</evidence>
<organism evidence="4 5">
    <name type="scientific">Butyribacter intestini</name>
    <dbReference type="NCBI Taxonomy" id="1703332"/>
    <lineage>
        <taxon>Bacteria</taxon>
        <taxon>Bacillati</taxon>
        <taxon>Bacillota</taxon>
        <taxon>Clostridia</taxon>
        <taxon>Lachnospirales</taxon>
        <taxon>Lachnospiraceae</taxon>
        <taxon>Butyribacter</taxon>
    </lineage>
</organism>
<dbReference type="InterPro" id="IPR006104">
    <property type="entry name" value="Glyco_hydro_2_N"/>
</dbReference>
<proteinExistence type="inferred from homology"/>
<dbReference type="InterPro" id="IPR006103">
    <property type="entry name" value="Glyco_hydro_2_cat"/>
</dbReference>
<sequence length="655" mass="76256">MKQNSRFEKKLYTTWGRNIDKNNVLTEYPRPLLKRDADSYVNLNGIWKYAFTASNKRPVRFDGDILVPFSPEAPLSGVNRQLKPNEYLWYERIVTFDINRLSDNSRFIIHFGAVDQICSVYVNGIKVCSHSGGYLPFDADITDILKSTATKTSFRLTVRVKDFSDTSYHARGKQSLNPKGIFYTAQSGIWQTVWLEYVPEIYIKKIIAKPDLDTKVLRIKVVTNSDNTVKNLYYISETEKKHDNCQINKNDTKISSDKTHLHRHKSTKTNEIKVCINNPGIYIDIPDNKTQADSNKKNDSYDELYKDSPYAPFTYYGISDTFIEIPLDELDIKAWTPDTPYLYTFSVNFGKDYVQSYFALRTFTIEKDSNDIPRICLNHRPIFQKGVLDQGYWPDGLYTSPCDNALIYDIKTMKSLGFNMLRKHIKIENNRWYYHCDRLGMIVWQDMVNSGSRYKSWFVTYLATFMSLFDISCSDNFNHLFARTSKKGRKEFIKETMQTIDTLSNHPSIAAWVIFNEGWGQFETNKITKLVRKADNSRLIDQASGWFDQGGGDIKSIHNYFFPLRLFKKKNRAYALTEYGGYTQIIKHHNTANKCYGYGDCKNSKELKRRYKKREKEISSLIPHGLCASIYTQLSDIENELNGILTYDRKFNKMT</sequence>
<dbReference type="InterPro" id="IPR036156">
    <property type="entry name" value="Beta-gal/glucu_dom_sf"/>
</dbReference>
<dbReference type="Pfam" id="PF02836">
    <property type="entry name" value="Glyco_hydro_2_C"/>
    <property type="match status" value="1"/>
</dbReference>
<comment type="similarity">
    <text evidence="1">Belongs to the glycosyl hydrolase 2 family.</text>
</comment>
<keyword evidence="5" id="KW-1185">Reference proteome</keyword>
<dbReference type="SUPFAM" id="SSF49303">
    <property type="entry name" value="beta-Galactosidase/glucuronidase domain"/>
    <property type="match status" value="1"/>
</dbReference>
<evidence type="ECO:0000259" key="2">
    <source>
        <dbReference type="Pfam" id="PF02836"/>
    </source>
</evidence>
<dbReference type="SUPFAM" id="SSF51445">
    <property type="entry name" value="(Trans)glycosidases"/>
    <property type="match status" value="1"/>
</dbReference>
<feature type="domain" description="Glycosyl hydrolases family 2 sugar binding" evidence="3">
    <location>
        <begin position="86"/>
        <end position="180"/>
    </location>
</feature>
<dbReference type="InterPro" id="IPR017853">
    <property type="entry name" value="GH"/>
</dbReference>
<evidence type="ECO:0000256" key="1">
    <source>
        <dbReference type="ARBA" id="ARBA00007401"/>
    </source>
</evidence>
<reference evidence="4 5" key="1">
    <citation type="submission" date="2015-10" db="EMBL/GenBank/DDBJ databases">
        <title>Butyribacter intestini gen. nov., sp. nov., a butyric acid-producing bacterium of the family Lachnospiraceae isolated from the human faeces.</title>
        <authorList>
            <person name="Zou Y."/>
            <person name="Xue W."/>
            <person name="Luo G."/>
            <person name="Lv M."/>
        </authorList>
    </citation>
    <scope>NUCLEOTIDE SEQUENCE [LARGE SCALE GENOMIC DNA]</scope>
    <source>
        <strain evidence="4 5">TF01-11</strain>
    </source>
</reference>
<gene>
    <name evidence="4" type="ORF">APZ18_10995</name>
</gene>
<dbReference type="Gene3D" id="2.60.120.260">
    <property type="entry name" value="Galactose-binding domain-like"/>
    <property type="match status" value="1"/>
</dbReference>
<dbReference type="Gene3D" id="3.20.20.80">
    <property type="entry name" value="Glycosidases"/>
    <property type="match status" value="1"/>
</dbReference>
<dbReference type="EMBL" id="LLKB01000005">
    <property type="protein sequence ID" value="KQC85215.1"/>
    <property type="molecule type" value="Genomic_DNA"/>
</dbReference>
<dbReference type="SUPFAM" id="SSF49785">
    <property type="entry name" value="Galactose-binding domain-like"/>
    <property type="match status" value="1"/>
</dbReference>
<dbReference type="Pfam" id="PF02837">
    <property type="entry name" value="Glyco_hydro_2_N"/>
    <property type="match status" value="1"/>
</dbReference>
<dbReference type="InterPro" id="IPR051913">
    <property type="entry name" value="GH2_Domain-Containing"/>
</dbReference>